<dbReference type="InParanoid" id="A0A6I8UCB9"/>
<protein>
    <submittedName>
        <fullName evidence="2">Uncharacterized protein</fullName>
    </submittedName>
</protein>
<proteinExistence type="predicted"/>
<gene>
    <name evidence="2" type="primary">LOC4812825</name>
</gene>
<dbReference type="Proteomes" id="UP000001819">
    <property type="component" value="Chromosome X"/>
</dbReference>
<sequence length="119" mass="13994">MSSNTTLYYSAVEDMFKELLTIEVEKLDTKNVEESDYEPLVNTPRRCVPRRQHNLFAKDSTSFVICRRSPKIESCFELGTGSELSSSRRRELQANQVLRLRIERTEKELKPQRRLSIRI</sequence>
<evidence type="ECO:0000313" key="1">
    <source>
        <dbReference type="Proteomes" id="UP000001819"/>
    </source>
</evidence>
<keyword evidence="1" id="KW-1185">Reference proteome</keyword>
<reference evidence="2" key="1">
    <citation type="submission" date="2025-08" db="UniProtKB">
        <authorList>
            <consortium name="RefSeq"/>
        </authorList>
    </citation>
    <scope>IDENTIFICATION</scope>
    <source>
        <strain evidence="2">MV-25-SWS-2005</strain>
        <tissue evidence="2">Whole body</tissue>
    </source>
</reference>
<evidence type="ECO:0000313" key="2">
    <source>
        <dbReference type="RefSeq" id="XP_001353151.2"/>
    </source>
</evidence>
<dbReference type="RefSeq" id="XP_001353151.2">
    <property type="nucleotide sequence ID" value="XM_001353115.4"/>
</dbReference>
<organism evidence="1 2">
    <name type="scientific">Drosophila pseudoobscura pseudoobscura</name>
    <name type="common">Fruit fly</name>
    <dbReference type="NCBI Taxonomy" id="46245"/>
    <lineage>
        <taxon>Eukaryota</taxon>
        <taxon>Metazoa</taxon>
        <taxon>Ecdysozoa</taxon>
        <taxon>Arthropoda</taxon>
        <taxon>Hexapoda</taxon>
        <taxon>Insecta</taxon>
        <taxon>Pterygota</taxon>
        <taxon>Neoptera</taxon>
        <taxon>Endopterygota</taxon>
        <taxon>Diptera</taxon>
        <taxon>Brachycera</taxon>
        <taxon>Muscomorpha</taxon>
        <taxon>Ephydroidea</taxon>
        <taxon>Drosophilidae</taxon>
        <taxon>Drosophila</taxon>
        <taxon>Sophophora</taxon>
    </lineage>
</organism>
<accession>A0A6I8UCB9</accession>
<dbReference type="KEGG" id="dpo:4812825"/>
<name>A0A6I8UCB9_DROPS</name>
<dbReference type="AlphaFoldDB" id="A0A6I8UCB9"/>